<accession>A0A6J4HPQ5</accession>
<dbReference type="EMBL" id="CADCTC010000054">
    <property type="protein sequence ID" value="CAA9227629.1"/>
    <property type="molecule type" value="Genomic_DNA"/>
</dbReference>
<name>A0A6J4HPQ5_9CHLR</name>
<protein>
    <submittedName>
        <fullName evidence="1">Uncharacterized protein</fullName>
    </submittedName>
</protein>
<sequence>MAVLVGTFDTADGADAAVARLREAGFSDGDLSLISRPGEAVDAPLDPEARGHRTVDAAAIGAAVGAVVGGALLGPIGAVLGGVAAGGGLATVLNSRGVQQADAAEYERRLQAGAYVLAVEAGDRVAAADAALTAAGAERITVKPQ</sequence>
<proteinExistence type="predicted"/>
<reference evidence="1" key="1">
    <citation type="submission" date="2020-02" db="EMBL/GenBank/DDBJ databases">
        <authorList>
            <person name="Meier V. D."/>
        </authorList>
    </citation>
    <scope>NUCLEOTIDE SEQUENCE</scope>
    <source>
        <strain evidence="1">AVDCRST_MAG77</strain>
    </source>
</reference>
<dbReference type="AlphaFoldDB" id="A0A6J4HPQ5"/>
<organism evidence="1">
    <name type="scientific">uncultured Chloroflexota bacterium</name>
    <dbReference type="NCBI Taxonomy" id="166587"/>
    <lineage>
        <taxon>Bacteria</taxon>
        <taxon>Bacillati</taxon>
        <taxon>Chloroflexota</taxon>
        <taxon>environmental samples</taxon>
    </lineage>
</organism>
<gene>
    <name evidence="1" type="ORF">AVDCRST_MAG77-822</name>
</gene>
<evidence type="ECO:0000313" key="1">
    <source>
        <dbReference type="EMBL" id="CAA9227629.1"/>
    </source>
</evidence>